<dbReference type="CDD" id="cd07011">
    <property type="entry name" value="cupin_PMI_type_I_N"/>
    <property type="match status" value="1"/>
</dbReference>
<evidence type="ECO:0000256" key="6">
    <source>
        <dbReference type="ARBA" id="ARBA00023235"/>
    </source>
</evidence>
<comment type="similarity">
    <text evidence="2">Belongs to the mannose-6-phosphate isomerase type 1 family.</text>
</comment>
<dbReference type="GO" id="GO:0004476">
    <property type="term" value="F:mannose-6-phosphate isomerase activity"/>
    <property type="evidence" value="ECO:0007669"/>
    <property type="project" value="UniProtKB-EC"/>
</dbReference>
<reference evidence="10 11" key="1">
    <citation type="submission" date="2023-07" db="EMBL/GenBank/DDBJ databases">
        <title>Sequencing the genomes of 1000 actinobacteria strains.</title>
        <authorList>
            <person name="Klenk H.-P."/>
        </authorList>
    </citation>
    <scope>NUCLEOTIDE SEQUENCE [LARGE SCALE GENOMIC DNA]</scope>
    <source>
        <strain evidence="10 11">DSM 44709</strain>
    </source>
</reference>
<dbReference type="PROSITE" id="PS00965">
    <property type="entry name" value="PMI_I_1"/>
    <property type="match status" value="1"/>
</dbReference>
<evidence type="ECO:0000256" key="7">
    <source>
        <dbReference type="PIRSR" id="PIRSR001480-1"/>
    </source>
</evidence>
<evidence type="ECO:0000256" key="2">
    <source>
        <dbReference type="ARBA" id="ARBA00010772"/>
    </source>
</evidence>
<dbReference type="Gene3D" id="1.10.441.10">
    <property type="entry name" value="Phosphomannose Isomerase, domain 2"/>
    <property type="match status" value="1"/>
</dbReference>
<name>A0AAE3VZR1_9ACTN</name>
<evidence type="ECO:0000259" key="9">
    <source>
        <dbReference type="Pfam" id="PF20511"/>
    </source>
</evidence>
<dbReference type="InterPro" id="IPR011051">
    <property type="entry name" value="RmlC_Cupin_sf"/>
</dbReference>
<keyword evidence="11" id="KW-1185">Reference proteome</keyword>
<evidence type="ECO:0000256" key="3">
    <source>
        <dbReference type="ARBA" id="ARBA00011956"/>
    </source>
</evidence>
<dbReference type="PANTHER" id="PTHR10309:SF0">
    <property type="entry name" value="MANNOSE-6-PHOSPHATE ISOMERASE"/>
    <property type="match status" value="1"/>
</dbReference>
<dbReference type="Pfam" id="PF20511">
    <property type="entry name" value="PMI_typeI_cat"/>
    <property type="match status" value="1"/>
</dbReference>
<dbReference type="PIRSF" id="PIRSF001480">
    <property type="entry name" value="Mannose-6-phosphate_isomerase"/>
    <property type="match status" value="1"/>
</dbReference>
<dbReference type="GO" id="GO:0005829">
    <property type="term" value="C:cytosol"/>
    <property type="evidence" value="ECO:0007669"/>
    <property type="project" value="TreeGrafter"/>
</dbReference>
<evidence type="ECO:0000256" key="8">
    <source>
        <dbReference type="PIRSR" id="PIRSR001480-2"/>
    </source>
</evidence>
<feature type="domain" description="Phosphomannose isomerase type I catalytic" evidence="9">
    <location>
        <begin position="1"/>
        <end position="134"/>
    </location>
</feature>
<dbReference type="Gene3D" id="2.60.120.10">
    <property type="entry name" value="Jelly Rolls"/>
    <property type="match status" value="2"/>
</dbReference>
<dbReference type="AlphaFoldDB" id="A0AAE3VZR1"/>
<dbReference type="InterPro" id="IPR001250">
    <property type="entry name" value="Man6P_Isoase-1"/>
</dbReference>
<dbReference type="EC" id="5.3.1.8" evidence="3"/>
<keyword evidence="6 10" id="KW-0413">Isomerase</keyword>
<dbReference type="RefSeq" id="WP_307240302.1">
    <property type="nucleotide sequence ID" value="NZ_JAUSUZ010000001.1"/>
</dbReference>
<evidence type="ECO:0000256" key="5">
    <source>
        <dbReference type="ARBA" id="ARBA00022833"/>
    </source>
</evidence>
<comment type="cofactor">
    <cofactor evidence="8">
        <name>Zn(2+)</name>
        <dbReference type="ChEBI" id="CHEBI:29105"/>
    </cofactor>
    <text evidence="8">Binds 1 zinc ion per subunit.</text>
</comment>
<keyword evidence="5 8" id="KW-0862">Zinc</keyword>
<evidence type="ECO:0000256" key="1">
    <source>
        <dbReference type="ARBA" id="ARBA00000757"/>
    </source>
</evidence>
<feature type="binding site" evidence="8">
    <location>
        <position position="120"/>
    </location>
    <ligand>
        <name>Zn(2+)</name>
        <dbReference type="ChEBI" id="CHEBI:29105"/>
    </ligand>
</feature>
<dbReference type="InterPro" id="IPR046457">
    <property type="entry name" value="PMI_typeI_cat"/>
</dbReference>
<feature type="binding site" evidence="8">
    <location>
        <position position="235"/>
    </location>
    <ligand>
        <name>Zn(2+)</name>
        <dbReference type="ChEBI" id="CHEBI:29105"/>
    </ligand>
</feature>
<dbReference type="NCBIfam" id="TIGR00218">
    <property type="entry name" value="manA"/>
    <property type="match status" value="1"/>
</dbReference>
<accession>A0AAE3VZR1</accession>
<dbReference type="PRINTS" id="PR00714">
    <property type="entry name" value="MAN6PISMRASE"/>
</dbReference>
<dbReference type="SUPFAM" id="SSF51182">
    <property type="entry name" value="RmlC-like cupins"/>
    <property type="match status" value="1"/>
</dbReference>
<dbReference type="EMBL" id="JAUSUZ010000001">
    <property type="protein sequence ID" value="MDQ0366744.1"/>
    <property type="molecule type" value="Genomic_DNA"/>
</dbReference>
<dbReference type="InterPro" id="IPR014710">
    <property type="entry name" value="RmlC-like_jellyroll"/>
</dbReference>
<feature type="binding site" evidence="8">
    <location>
        <position position="95"/>
    </location>
    <ligand>
        <name>Zn(2+)</name>
        <dbReference type="ChEBI" id="CHEBI:29105"/>
    </ligand>
</feature>
<feature type="binding site" evidence="8">
    <location>
        <position position="93"/>
    </location>
    <ligand>
        <name>Zn(2+)</name>
        <dbReference type="ChEBI" id="CHEBI:29105"/>
    </ligand>
</feature>
<organism evidence="10 11">
    <name type="scientific">Catenuloplanes indicus</name>
    <dbReference type="NCBI Taxonomy" id="137267"/>
    <lineage>
        <taxon>Bacteria</taxon>
        <taxon>Bacillati</taxon>
        <taxon>Actinomycetota</taxon>
        <taxon>Actinomycetes</taxon>
        <taxon>Micromonosporales</taxon>
        <taxon>Micromonosporaceae</taxon>
        <taxon>Catenuloplanes</taxon>
    </lineage>
</organism>
<dbReference type="GO" id="GO:0009298">
    <property type="term" value="P:GDP-mannose biosynthetic process"/>
    <property type="evidence" value="ECO:0007669"/>
    <property type="project" value="InterPro"/>
</dbReference>
<gene>
    <name evidence="10" type="ORF">J2S42_003413</name>
</gene>
<evidence type="ECO:0000256" key="4">
    <source>
        <dbReference type="ARBA" id="ARBA00022723"/>
    </source>
</evidence>
<comment type="catalytic activity">
    <reaction evidence="1">
        <text>D-mannose 6-phosphate = D-fructose 6-phosphate</text>
        <dbReference type="Rhea" id="RHEA:12356"/>
        <dbReference type="ChEBI" id="CHEBI:58735"/>
        <dbReference type="ChEBI" id="CHEBI:61527"/>
        <dbReference type="EC" id="5.3.1.8"/>
    </reaction>
</comment>
<dbReference type="GO" id="GO:0008270">
    <property type="term" value="F:zinc ion binding"/>
    <property type="evidence" value="ECO:0007669"/>
    <property type="project" value="InterPro"/>
</dbReference>
<dbReference type="PANTHER" id="PTHR10309">
    <property type="entry name" value="MANNOSE-6-PHOSPHATE ISOMERASE"/>
    <property type="match status" value="1"/>
</dbReference>
<evidence type="ECO:0000313" key="10">
    <source>
        <dbReference type="EMBL" id="MDQ0366744.1"/>
    </source>
</evidence>
<keyword evidence="4 8" id="KW-0479">Metal-binding</keyword>
<sequence length="370" mass="38357">MQALTSVIRPYAWGSRAAIAEIQGRPTPTAGPEAELWIGAHPADPSRVGGTGLDTLLAAEPDRLLGPAVVERFGARLPYLMKVLAADAPLSLQAHPTLEHANARFAEGHDGYVDANHKPELLVALTPFDALCGFADPAVSADTLESLGIAELAPVVAALRTGPAGLREAVRTLLTWPVEERAGLVKAAVAAGTAPLAGELARFYPEDTGVLVALLLNHVRLEPGQAIWMPAGNLHAYLRGTGVEIMAASDNVLRGGMTPKQVDVDELLGVLRFEVLSEPLHPAVEPAEGVRAWPVPVPDFLLHRITPGGRTVTLDVPGPRVVLAVGGPVRADDGQAVVEIAPGTAAFSGADAGPLRLSGAGEAFVAAVGL</sequence>
<evidence type="ECO:0000313" key="11">
    <source>
        <dbReference type="Proteomes" id="UP001240236"/>
    </source>
</evidence>
<comment type="caution">
    <text evidence="10">The sequence shown here is derived from an EMBL/GenBank/DDBJ whole genome shotgun (WGS) entry which is preliminary data.</text>
</comment>
<feature type="active site" evidence="7">
    <location>
        <position position="254"/>
    </location>
</feature>
<dbReference type="InterPro" id="IPR016305">
    <property type="entry name" value="Mannose-6-P_Isomerase"/>
</dbReference>
<dbReference type="InterPro" id="IPR018050">
    <property type="entry name" value="Pmannose_isomerase-type1_CS"/>
</dbReference>
<protein>
    <recommendedName>
        <fullName evidence="3">mannose-6-phosphate isomerase</fullName>
        <ecNumber evidence="3">5.3.1.8</ecNumber>
    </recommendedName>
</protein>
<dbReference type="GO" id="GO:0005975">
    <property type="term" value="P:carbohydrate metabolic process"/>
    <property type="evidence" value="ECO:0007669"/>
    <property type="project" value="InterPro"/>
</dbReference>
<proteinExistence type="inferred from homology"/>
<dbReference type="Proteomes" id="UP001240236">
    <property type="component" value="Unassembled WGS sequence"/>
</dbReference>